<protein>
    <submittedName>
        <fullName evidence="2">Uncharacterized protein</fullName>
    </submittedName>
</protein>
<dbReference type="EMBL" id="NEDJ01000082">
    <property type="protein sequence ID" value="OSO93181.1"/>
    <property type="molecule type" value="Genomic_DNA"/>
</dbReference>
<evidence type="ECO:0000313" key="3">
    <source>
        <dbReference type="Proteomes" id="UP000193587"/>
    </source>
</evidence>
<dbReference type="Proteomes" id="UP000193587">
    <property type="component" value="Unassembled WGS sequence"/>
</dbReference>
<gene>
    <name evidence="2" type="ORF">B9H04_15720</name>
</gene>
<keyword evidence="1" id="KW-0472">Membrane</keyword>
<sequence length="236" mass="25422">MVDSPPRIALIILALVLITVPFWAPPLDITGTEYEYSATQLTVEDDRIQIRQDSPRLRQIDGLDCFRERSPTRICGFESGLAGETSGLAPYPGVRHVAGDPSLASQDRYLAFPSDGRVFKRVTGWNESAQSYRLTLERVNASQALEDVSRPVDQYSPAVKQAVETGGSQSQTNLQEAIVVDASGRYYAVYTSGTTSLLSEEPDSERVLGFLTVIGGAMLLFGAGAMGTDPASGVGD</sequence>
<keyword evidence="1" id="KW-0812">Transmembrane</keyword>
<proteinExistence type="predicted"/>
<dbReference type="AlphaFoldDB" id="A0A1X4G994"/>
<keyword evidence="1" id="KW-1133">Transmembrane helix</keyword>
<accession>A0A1X4G994</accession>
<reference evidence="2 3" key="1">
    <citation type="submission" date="2017-04" db="EMBL/GenBank/DDBJ databases">
        <title>MLSA of the genus Halorubrum.</title>
        <authorList>
            <person name="De La Haba R."/>
            <person name="Sanchez-Porro C."/>
            <person name="Infante-Dominguez C."/>
            <person name="Ventosa A."/>
        </authorList>
    </citation>
    <scope>NUCLEOTIDE SEQUENCE [LARGE SCALE GENOMIC DNA]</scope>
    <source>
        <strain evidence="2 3">DSM 17463</strain>
    </source>
</reference>
<dbReference type="Pfam" id="PF26448">
    <property type="entry name" value="DUF8127"/>
    <property type="match status" value="1"/>
</dbReference>
<evidence type="ECO:0000256" key="1">
    <source>
        <dbReference type="SAM" id="Phobius"/>
    </source>
</evidence>
<dbReference type="InterPro" id="IPR058440">
    <property type="entry name" value="DUF8127"/>
</dbReference>
<organism evidence="2 3">
    <name type="scientific">Halorubrum ezzemoulense DSM 17463</name>
    <dbReference type="NCBI Taxonomy" id="1121945"/>
    <lineage>
        <taxon>Archaea</taxon>
        <taxon>Methanobacteriati</taxon>
        <taxon>Methanobacteriota</taxon>
        <taxon>Stenosarchaea group</taxon>
        <taxon>Halobacteria</taxon>
        <taxon>Halobacteriales</taxon>
        <taxon>Haloferacaceae</taxon>
        <taxon>Halorubrum</taxon>
    </lineage>
</organism>
<comment type="caution">
    <text evidence="2">The sequence shown here is derived from an EMBL/GenBank/DDBJ whole genome shotgun (WGS) entry which is preliminary data.</text>
</comment>
<evidence type="ECO:0000313" key="2">
    <source>
        <dbReference type="EMBL" id="OSO93181.1"/>
    </source>
</evidence>
<feature type="transmembrane region" description="Helical" evidence="1">
    <location>
        <begin position="6"/>
        <end position="24"/>
    </location>
</feature>
<feature type="transmembrane region" description="Helical" evidence="1">
    <location>
        <begin position="207"/>
        <end position="226"/>
    </location>
</feature>
<name>A0A1X4G994_HALEZ</name>